<organism evidence="1 2">
    <name type="scientific">Corallococcus soli</name>
    <dbReference type="NCBI Taxonomy" id="2710757"/>
    <lineage>
        <taxon>Bacteria</taxon>
        <taxon>Pseudomonadati</taxon>
        <taxon>Myxococcota</taxon>
        <taxon>Myxococcia</taxon>
        <taxon>Myxococcales</taxon>
        <taxon>Cystobacterineae</taxon>
        <taxon>Myxococcaceae</taxon>
        <taxon>Corallococcus</taxon>
    </lineage>
</organism>
<sequence>MTSTDFMSEESLDAMDAWEGADALQELEELADAFGELDGFEADGFEGEGFEPRGFEPGGFEDDGFEELFAAAEEEDAFLELEDDGFEGFEQDPTSGLFAPSAPRLITGPAAVVLARTLNPFVLESMDADDAEAFLRRVTRRVRAAARGVARGVRQVGRLGGAALRRAAPLLSRALPIIQRVAGVAGPWGRVVAAGIGAARGLMRGQGLRGALAGAVGGLIPGVGGRIASSILRGDGADDDASLDALADMADARQVPAAVALPLGAGLAARVVSRQAVPTVAALGAAAQGVVRSRTRGLEQYLMRVARQIPGGPGRRLRIMRAIAQLCARDLRQRGPGGAITAMPQVVRRASQRVVTRAVQTPRLGAMPPRVAARRVQARQQVLRRIPVSAVSAASVRQPSA</sequence>
<reference evidence="1 2" key="1">
    <citation type="submission" date="2020-02" db="EMBL/GenBank/DDBJ databases">
        <authorList>
            <person name="Babadi Z.K."/>
            <person name="Risdian C."/>
            <person name="Ebrahimipour G.H."/>
            <person name="Wink J."/>
        </authorList>
    </citation>
    <scope>NUCLEOTIDE SEQUENCE [LARGE SCALE GENOMIC DNA]</scope>
    <source>
        <strain evidence="1 2">ZKHCc1 1396</strain>
    </source>
</reference>
<name>A0ABR9PRV6_9BACT</name>
<evidence type="ECO:0000313" key="1">
    <source>
        <dbReference type="EMBL" id="MBE4750660.1"/>
    </source>
</evidence>
<dbReference type="RefSeq" id="WP_193350240.1">
    <property type="nucleotide sequence ID" value="NZ_JAAIYO010000006.1"/>
</dbReference>
<keyword evidence="2" id="KW-1185">Reference proteome</keyword>
<protein>
    <submittedName>
        <fullName evidence="1">Uncharacterized protein</fullName>
    </submittedName>
</protein>
<evidence type="ECO:0000313" key="2">
    <source>
        <dbReference type="Proteomes" id="UP001516472"/>
    </source>
</evidence>
<proteinExistence type="predicted"/>
<dbReference type="Proteomes" id="UP001516472">
    <property type="component" value="Unassembled WGS sequence"/>
</dbReference>
<comment type="caution">
    <text evidence="1">The sequence shown here is derived from an EMBL/GenBank/DDBJ whole genome shotgun (WGS) entry which is preliminary data.</text>
</comment>
<accession>A0ABR9PRV6</accession>
<dbReference type="EMBL" id="JAAIYO010000006">
    <property type="protein sequence ID" value="MBE4750660.1"/>
    <property type="molecule type" value="Genomic_DNA"/>
</dbReference>
<gene>
    <name evidence="1" type="ORF">G4177_21045</name>
</gene>